<accession>A0A6J7JP30</accession>
<dbReference type="EMBL" id="CAFBNJ010000013">
    <property type="protein sequence ID" value="CAB4944449.1"/>
    <property type="molecule type" value="Genomic_DNA"/>
</dbReference>
<organism evidence="1">
    <name type="scientific">freshwater metagenome</name>
    <dbReference type="NCBI Taxonomy" id="449393"/>
    <lineage>
        <taxon>unclassified sequences</taxon>
        <taxon>metagenomes</taxon>
        <taxon>ecological metagenomes</taxon>
    </lineage>
</organism>
<sequence>MNGFVVRAHEYVATDRTIRGELPLAQTLRPVAQNRADHLGNNISRLANDDGVARTHIFRCYLILVVKRGELDR</sequence>
<protein>
    <submittedName>
        <fullName evidence="1">Unannotated protein</fullName>
    </submittedName>
</protein>
<name>A0A6J7JP30_9ZZZZ</name>
<reference evidence="1" key="1">
    <citation type="submission" date="2020-05" db="EMBL/GenBank/DDBJ databases">
        <authorList>
            <person name="Chiriac C."/>
            <person name="Salcher M."/>
            <person name="Ghai R."/>
            <person name="Kavagutti S V."/>
        </authorList>
    </citation>
    <scope>NUCLEOTIDE SEQUENCE</scope>
</reference>
<proteinExistence type="predicted"/>
<evidence type="ECO:0000313" key="1">
    <source>
        <dbReference type="EMBL" id="CAB4944449.1"/>
    </source>
</evidence>
<gene>
    <name evidence="1" type="ORF">UFOPK3785_00417</name>
</gene>
<dbReference type="AlphaFoldDB" id="A0A6J7JP30"/>